<keyword evidence="2" id="KW-0677">Repeat</keyword>
<dbReference type="PROSITE" id="PS50103">
    <property type="entry name" value="ZF_C3H1"/>
    <property type="match status" value="2"/>
</dbReference>
<dbReference type="InterPro" id="IPR041367">
    <property type="entry name" value="Znf-CCCH_4"/>
</dbReference>
<dbReference type="SMART" id="SM00356">
    <property type="entry name" value="ZnF_C3H1"/>
    <property type="match status" value="2"/>
</dbReference>
<feature type="region of interest" description="Disordered" evidence="6">
    <location>
        <begin position="316"/>
        <end position="448"/>
    </location>
</feature>
<comment type="caution">
    <text evidence="8">The sequence shown here is derived from an EMBL/GenBank/DDBJ whole genome shotgun (WGS) entry which is preliminary data.</text>
</comment>
<dbReference type="GO" id="GO:0000209">
    <property type="term" value="P:protein polyubiquitination"/>
    <property type="evidence" value="ECO:0007669"/>
    <property type="project" value="InterPro"/>
</dbReference>
<feature type="region of interest" description="Disordered" evidence="6">
    <location>
        <begin position="122"/>
        <end position="179"/>
    </location>
</feature>
<dbReference type="GeneID" id="36517797"/>
<dbReference type="OrthoDB" id="411372at2759"/>
<dbReference type="Pfam" id="PF00642">
    <property type="entry name" value="zf-CCCH"/>
    <property type="match status" value="1"/>
</dbReference>
<evidence type="ECO:0000256" key="3">
    <source>
        <dbReference type="ARBA" id="ARBA00022771"/>
    </source>
</evidence>
<evidence type="ECO:0000256" key="1">
    <source>
        <dbReference type="ARBA" id="ARBA00022723"/>
    </source>
</evidence>
<protein>
    <recommendedName>
        <fullName evidence="7">C3H1-type domain-containing protein</fullName>
    </recommendedName>
</protein>
<feature type="compositionally biased region" description="Basic and acidic residues" evidence="6">
    <location>
        <begin position="122"/>
        <end position="132"/>
    </location>
</feature>
<feature type="compositionally biased region" description="Low complexity" evidence="6">
    <location>
        <begin position="35"/>
        <end position="62"/>
    </location>
</feature>
<accession>A0A2T0FN88</accession>
<dbReference type="AlphaFoldDB" id="A0A2T0FN88"/>
<feature type="zinc finger region" description="C3H1-type" evidence="5">
    <location>
        <begin position="92"/>
        <end position="119"/>
    </location>
</feature>
<sequence length="448" mass="46517">MPTTDLKGVEMVESQPIRSKDPSNGDTVHKQRAKTTPGRRPSSGSTPAGGTASGTTSTNGTAKKVSHVPCKFFRQGVCQAGDSCPFSHDTEAVSQAVCKYFQKGNCKFGAKCALAHITPDGRRVNTKKDKPLGSRSQQQHHQLSSSSAPTPSGDGAKGHGIDGQSKTPIKPATPVSLSSKSVSSTYSSAYLSASQGALASSGSPPSNSIDDNSLLADTVTQQSGYFASPLTSASSGGNTGVMSPLVASKSARSSFSFSRASAGSATARSSSFRSAVLTESQLFGSQRVGSMSRLSSSGISSSIWADRLKNPLAYEGSAIVDDDDDDHDGDDIEEGFEEDLVPPSLSDLLTPQERERRNSRHSSSHRPAIASPHNPSELWSSAKPHRSSSGQQTRVLEPIGTPDKNTLAAASQLTGSAQGPPVGLGVCGSGSKSPHGNDNDICRTMPSH</sequence>
<dbReference type="PANTHER" id="PTHR11224">
    <property type="entry name" value="MAKORIN-RELATED"/>
    <property type="match status" value="1"/>
</dbReference>
<evidence type="ECO:0000256" key="2">
    <source>
        <dbReference type="ARBA" id="ARBA00022737"/>
    </source>
</evidence>
<keyword evidence="3 5" id="KW-0863">Zinc-finger</keyword>
<dbReference type="GO" id="GO:0061630">
    <property type="term" value="F:ubiquitin protein ligase activity"/>
    <property type="evidence" value="ECO:0007669"/>
    <property type="project" value="InterPro"/>
</dbReference>
<feature type="compositionally biased region" description="Basic and acidic residues" evidence="6">
    <location>
        <begin position="18"/>
        <end position="29"/>
    </location>
</feature>
<proteinExistence type="predicted"/>
<keyword evidence="4 5" id="KW-0862">Zinc</keyword>
<dbReference type="InterPro" id="IPR036855">
    <property type="entry name" value="Znf_CCCH_sf"/>
</dbReference>
<evidence type="ECO:0000256" key="4">
    <source>
        <dbReference type="ARBA" id="ARBA00022833"/>
    </source>
</evidence>
<evidence type="ECO:0000313" key="8">
    <source>
        <dbReference type="EMBL" id="PRT56429.1"/>
    </source>
</evidence>
<name>A0A2T0FN88_9ASCO</name>
<feature type="compositionally biased region" description="Polar residues" evidence="6">
    <location>
        <begin position="408"/>
        <end position="417"/>
    </location>
</feature>
<feature type="domain" description="C3H1-type" evidence="7">
    <location>
        <begin position="64"/>
        <end position="91"/>
    </location>
</feature>
<dbReference type="RefSeq" id="XP_024666374.1">
    <property type="nucleotide sequence ID" value="XM_024810606.1"/>
</dbReference>
<dbReference type="Proteomes" id="UP000238350">
    <property type="component" value="Unassembled WGS sequence"/>
</dbReference>
<dbReference type="Pfam" id="PF18044">
    <property type="entry name" value="zf-CCCH_4"/>
    <property type="match status" value="1"/>
</dbReference>
<evidence type="ECO:0000259" key="7">
    <source>
        <dbReference type="PROSITE" id="PS50103"/>
    </source>
</evidence>
<feature type="domain" description="C3H1-type" evidence="7">
    <location>
        <begin position="92"/>
        <end position="119"/>
    </location>
</feature>
<evidence type="ECO:0000256" key="5">
    <source>
        <dbReference type="PROSITE-ProRule" id="PRU00723"/>
    </source>
</evidence>
<feature type="compositionally biased region" description="Acidic residues" evidence="6">
    <location>
        <begin position="320"/>
        <end position="340"/>
    </location>
</feature>
<dbReference type="InterPro" id="IPR000571">
    <property type="entry name" value="Znf_CCCH"/>
</dbReference>
<feature type="region of interest" description="Disordered" evidence="6">
    <location>
        <begin position="1"/>
        <end position="64"/>
    </location>
</feature>
<organism evidence="8 9">
    <name type="scientific">Wickerhamiella sorbophila</name>
    <dbReference type="NCBI Taxonomy" id="45607"/>
    <lineage>
        <taxon>Eukaryota</taxon>
        <taxon>Fungi</taxon>
        <taxon>Dikarya</taxon>
        <taxon>Ascomycota</taxon>
        <taxon>Saccharomycotina</taxon>
        <taxon>Dipodascomycetes</taxon>
        <taxon>Dipodascales</taxon>
        <taxon>Trichomonascaceae</taxon>
        <taxon>Wickerhamiella</taxon>
    </lineage>
</organism>
<dbReference type="SUPFAM" id="SSF90229">
    <property type="entry name" value="CCCH zinc finger"/>
    <property type="match status" value="2"/>
</dbReference>
<evidence type="ECO:0000256" key="6">
    <source>
        <dbReference type="SAM" id="MobiDB-lite"/>
    </source>
</evidence>
<gene>
    <name evidence="8" type="ORF">B9G98_04049</name>
</gene>
<dbReference type="EMBL" id="NDIQ01000022">
    <property type="protein sequence ID" value="PRT56429.1"/>
    <property type="molecule type" value="Genomic_DNA"/>
</dbReference>
<feature type="compositionally biased region" description="Low complexity" evidence="6">
    <location>
        <begin position="134"/>
        <end position="147"/>
    </location>
</feature>
<dbReference type="InterPro" id="IPR045072">
    <property type="entry name" value="MKRN-like"/>
</dbReference>
<feature type="zinc finger region" description="C3H1-type" evidence="5">
    <location>
        <begin position="64"/>
        <end position="91"/>
    </location>
</feature>
<keyword evidence="9" id="KW-1185">Reference proteome</keyword>
<dbReference type="STRING" id="45607.A0A2T0FN88"/>
<keyword evidence="1 5" id="KW-0479">Metal-binding</keyword>
<dbReference type="Gene3D" id="4.10.1000.10">
    <property type="entry name" value="Zinc finger, CCCH-type"/>
    <property type="match status" value="1"/>
</dbReference>
<reference evidence="8 9" key="1">
    <citation type="submission" date="2017-04" db="EMBL/GenBank/DDBJ databases">
        <title>Genome sequencing of [Candida] sorbophila.</title>
        <authorList>
            <person name="Ahn J.O."/>
        </authorList>
    </citation>
    <scope>NUCLEOTIDE SEQUENCE [LARGE SCALE GENOMIC DNA]</scope>
    <source>
        <strain evidence="8 9">DS02</strain>
    </source>
</reference>
<dbReference type="GO" id="GO:0008270">
    <property type="term" value="F:zinc ion binding"/>
    <property type="evidence" value="ECO:0007669"/>
    <property type="project" value="UniProtKB-KW"/>
</dbReference>
<dbReference type="PANTHER" id="PTHR11224:SF10">
    <property type="entry name" value="IP09428P-RELATED"/>
    <property type="match status" value="1"/>
</dbReference>
<evidence type="ECO:0000313" key="9">
    <source>
        <dbReference type="Proteomes" id="UP000238350"/>
    </source>
</evidence>